<dbReference type="Gene3D" id="3.30.1380.10">
    <property type="match status" value="1"/>
</dbReference>
<dbReference type="OrthoDB" id="3293184at2"/>
<organism evidence="4 5">
    <name type="scientific">Cellulomonas cellasea DSM 20118</name>
    <dbReference type="NCBI Taxonomy" id="1408250"/>
    <lineage>
        <taxon>Bacteria</taxon>
        <taxon>Bacillati</taxon>
        <taxon>Actinomycetota</taxon>
        <taxon>Actinomycetes</taxon>
        <taxon>Micrococcales</taxon>
        <taxon>Cellulomonadaceae</taxon>
        <taxon>Cellulomonas</taxon>
    </lineage>
</organism>
<gene>
    <name evidence="4" type="ORF">Q760_10270</name>
</gene>
<dbReference type="GO" id="GO:0006508">
    <property type="term" value="P:proteolysis"/>
    <property type="evidence" value="ECO:0007669"/>
    <property type="project" value="InterPro"/>
</dbReference>
<protein>
    <submittedName>
        <fullName evidence="4">Peptidase</fullName>
    </submittedName>
</protein>
<dbReference type="PANTHER" id="PTHR34385">
    <property type="entry name" value="D-ALANYL-D-ALANINE CARBOXYPEPTIDASE"/>
    <property type="match status" value="1"/>
</dbReference>
<dbReference type="Pfam" id="PF02557">
    <property type="entry name" value="VanY"/>
    <property type="match status" value="1"/>
</dbReference>
<keyword evidence="2" id="KW-0812">Transmembrane</keyword>
<dbReference type="AlphaFoldDB" id="A0A0A0BD52"/>
<feature type="compositionally biased region" description="Pro residues" evidence="1">
    <location>
        <begin position="19"/>
        <end position="34"/>
    </location>
</feature>
<evidence type="ECO:0000256" key="1">
    <source>
        <dbReference type="SAM" id="MobiDB-lite"/>
    </source>
</evidence>
<reference evidence="4 5" key="1">
    <citation type="submission" date="2013-10" db="EMBL/GenBank/DDBJ databases">
        <authorList>
            <person name="Wang G."/>
            <person name="Zhuang W."/>
        </authorList>
    </citation>
    <scope>NUCLEOTIDE SEQUENCE [LARGE SCALE GENOMIC DNA]</scope>
    <source>
        <strain evidence="4 5">DSM 20118</strain>
    </source>
</reference>
<dbReference type="InterPro" id="IPR009045">
    <property type="entry name" value="Zn_M74/Hedgehog-like"/>
</dbReference>
<dbReference type="GO" id="GO:0008233">
    <property type="term" value="F:peptidase activity"/>
    <property type="evidence" value="ECO:0007669"/>
    <property type="project" value="InterPro"/>
</dbReference>
<dbReference type="SUPFAM" id="SSF55166">
    <property type="entry name" value="Hedgehog/DD-peptidase"/>
    <property type="match status" value="1"/>
</dbReference>
<feature type="compositionally biased region" description="Basic and acidic residues" evidence="1">
    <location>
        <begin position="1"/>
        <end position="18"/>
    </location>
</feature>
<evidence type="ECO:0000259" key="3">
    <source>
        <dbReference type="Pfam" id="PF02557"/>
    </source>
</evidence>
<dbReference type="Proteomes" id="UP000029833">
    <property type="component" value="Unassembled WGS sequence"/>
</dbReference>
<dbReference type="PANTHER" id="PTHR34385:SF1">
    <property type="entry name" value="PEPTIDOGLYCAN L-ALANYL-D-GLUTAMATE ENDOPEPTIDASE CWLK"/>
    <property type="match status" value="1"/>
</dbReference>
<feature type="region of interest" description="Disordered" evidence="1">
    <location>
        <begin position="1"/>
        <end position="34"/>
    </location>
</feature>
<dbReference type="InterPro" id="IPR052179">
    <property type="entry name" value="DD-CPase-like"/>
</dbReference>
<feature type="domain" description="D-alanyl-D-alanine carboxypeptidase-like core" evidence="3">
    <location>
        <begin position="109"/>
        <end position="205"/>
    </location>
</feature>
<sequence>MTTHDPHRLDPHRPDPHRPVPPRPRAPRPSPARRPVPTRLAVLALVAVGVLASAAAAAPSLLALVPGAAATTSASLLGTLEVLEGSDDARLRETHIDPFDDTHPAIAGLHPDLRAAVQAVARDAHDRGVDLWVTSGLRTAAMQQDLLDDAVRKHGSLAEARRFVATPEGSSHVTGDAVDIGPTDGADWVVRHGAEYGLCQTYANEMWHFELATEPGGECPEQLPDAG</sequence>
<evidence type="ECO:0000256" key="2">
    <source>
        <dbReference type="SAM" id="Phobius"/>
    </source>
</evidence>
<keyword evidence="5" id="KW-1185">Reference proteome</keyword>
<feature type="transmembrane region" description="Helical" evidence="2">
    <location>
        <begin position="40"/>
        <end position="65"/>
    </location>
</feature>
<keyword evidence="2" id="KW-0472">Membrane</keyword>
<dbReference type="EMBL" id="AXNT01000003">
    <property type="protein sequence ID" value="KGM03839.1"/>
    <property type="molecule type" value="Genomic_DNA"/>
</dbReference>
<dbReference type="InterPro" id="IPR003709">
    <property type="entry name" value="VanY-like_core_dom"/>
</dbReference>
<accession>A0A0A0BD52</accession>
<keyword evidence="2" id="KW-1133">Transmembrane helix</keyword>
<dbReference type="RefSeq" id="WP_084142404.1">
    <property type="nucleotide sequence ID" value="NZ_AXNT01000003.1"/>
</dbReference>
<dbReference type="STRING" id="1408250.Q760_10270"/>
<name>A0A0A0BD52_9CELL</name>
<comment type="caution">
    <text evidence="4">The sequence shown here is derived from an EMBL/GenBank/DDBJ whole genome shotgun (WGS) entry which is preliminary data.</text>
</comment>
<dbReference type="CDD" id="cd14846">
    <property type="entry name" value="Peptidase_M15_like"/>
    <property type="match status" value="1"/>
</dbReference>
<evidence type="ECO:0000313" key="4">
    <source>
        <dbReference type="EMBL" id="KGM03839.1"/>
    </source>
</evidence>
<proteinExistence type="predicted"/>
<evidence type="ECO:0000313" key="5">
    <source>
        <dbReference type="Proteomes" id="UP000029833"/>
    </source>
</evidence>